<dbReference type="Proteomes" id="UP000507245">
    <property type="component" value="Unassembled WGS sequence"/>
</dbReference>
<protein>
    <recommendedName>
        <fullName evidence="1">RNase H type-1 domain-containing protein</fullName>
    </recommendedName>
</protein>
<evidence type="ECO:0000313" key="2">
    <source>
        <dbReference type="EMBL" id="CAB4319521.1"/>
    </source>
</evidence>
<dbReference type="EMBL" id="CAEKKB010000008">
    <property type="protein sequence ID" value="CAB4319521.1"/>
    <property type="molecule type" value="Genomic_DNA"/>
</dbReference>
<evidence type="ECO:0000259" key="1">
    <source>
        <dbReference type="Pfam" id="PF13456"/>
    </source>
</evidence>
<dbReference type="SUPFAM" id="SSF53098">
    <property type="entry name" value="Ribonuclease H-like"/>
    <property type="match status" value="1"/>
</dbReference>
<dbReference type="Pfam" id="PF13456">
    <property type="entry name" value="RVT_3"/>
    <property type="match status" value="1"/>
</dbReference>
<keyword evidence="3" id="KW-1185">Reference proteome</keyword>
<proteinExistence type="predicted"/>
<dbReference type="InterPro" id="IPR002156">
    <property type="entry name" value="RNaseH_domain"/>
</dbReference>
<dbReference type="InterPro" id="IPR044730">
    <property type="entry name" value="RNase_H-like_dom_plant"/>
</dbReference>
<name>A0A6J5Y284_PRUAR</name>
<dbReference type="CDD" id="cd06222">
    <property type="entry name" value="RNase_H_like"/>
    <property type="match status" value="1"/>
</dbReference>
<sequence>MGFLDTHLYGDPSVVLGPVWTSPPPALVKLNCDGAWVAQTGCAGGGVWGCWLRDGIGCFIRAGGTRDVRCVSALVEAKAVQEVLTRCLECGYGKVAVESDSLSLINMLNHEVAMDLEIEGILFDI</sequence>
<dbReference type="PANTHER" id="PTHR47074">
    <property type="entry name" value="BNAC02G40300D PROTEIN"/>
    <property type="match status" value="1"/>
</dbReference>
<dbReference type="GO" id="GO:0003676">
    <property type="term" value="F:nucleic acid binding"/>
    <property type="evidence" value="ECO:0007669"/>
    <property type="project" value="InterPro"/>
</dbReference>
<dbReference type="OrthoDB" id="1226698at2759"/>
<organism evidence="2 3">
    <name type="scientific">Prunus armeniaca</name>
    <name type="common">Apricot</name>
    <name type="synonym">Armeniaca vulgaris</name>
    <dbReference type="NCBI Taxonomy" id="36596"/>
    <lineage>
        <taxon>Eukaryota</taxon>
        <taxon>Viridiplantae</taxon>
        <taxon>Streptophyta</taxon>
        <taxon>Embryophyta</taxon>
        <taxon>Tracheophyta</taxon>
        <taxon>Spermatophyta</taxon>
        <taxon>Magnoliopsida</taxon>
        <taxon>eudicotyledons</taxon>
        <taxon>Gunneridae</taxon>
        <taxon>Pentapetalae</taxon>
        <taxon>rosids</taxon>
        <taxon>fabids</taxon>
        <taxon>Rosales</taxon>
        <taxon>Rosaceae</taxon>
        <taxon>Amygdaloideae</taxon>
        <taxon>Amygdaleae</taxon>
        <taxon>Prunus</taxon>
    </lineage>
</organism>
<dbReference type="PANTHER" id="PTHR47074:SF11">
    <property type="entry name" value="REVERSE TRANSCRIPTASE-LIKE PROTEIN"/>
    <property type="match status" value="1"/>
</dbReference>
<dbReference type="InterPro" id="IPR052929">
    <property type="entry name" value="RNase_H-like_EbsB-rel"/>
</dbReference>
<dbReference type="AlphaFoldDB" id="A0A6J5Y284"/>
<dbReference type="GO" id="GO:0004523">
    <property type="term" value="F:RNA-DNA hybrid ribonuclease activity"/>
    <property type="evidence" value="ECO:0007669"/>
    <property type="project" value="InterPro"/>
</dbReference>
<feature type="domain" description="RNase H type-1" evidence="1">
    <location>
        <begin position="31"/>
        <end position="115"/>
    </location>
</feature>
<accession>A0A6J5Y284</accession>
<evidence type="ECO:0000313" key="3">
    <source>
        <dbReference type="Proteomes" id="UP000507245"/>
    </source>
</evidence>
<dbReference type="Gene3D" id="3.30.420.10">
    <property type="entry name" value="Ribonuclease H-like superfamily/Ribonuclease H"/>
    <property type="match status" value="1"/>
</dbReference>
<dbReference type="InterPro" id="IPR036397">
    <property type="entry name" value="RNaseH_sf"/>
</dbReference>
<reference evidence="3" key="1">
    <citation type="journal article" date="2020" name="Genome Biol.">
        <title>Gamete binning: chromosome-level and haplotype-resolved genome assembly enabled by high-throughput single-cell sequencing of gamete genomes.</title>
        <authorList>
            <person name="Campoy J.A."/>
            <person name="Sun H."/>
            <person name="Goel M."/>
            <person name="Jiao W.-B."/>
            <person name="Folz-Donahue K."/>
            <person name="Wang N."/>
            <person name="Rubio M."/>
            <person name="Liu C."/>
            <person name="Kukat C."/>
            <person name="Ruiz D."/>
            <person name="Huettel B."/>
            <person name="Schneeberger K."/>
        </authorList>
    </citation>
    <scope>NUCLEOTIDE SEQUENCE [LARGE SCALE GENOMIC DNA]</scope>
    <source>
        <strain evidence="3">cv. Rojo Pasion</strain>
    </source>
</reference>
<dbReference type="InterPro" id="IPR012337">
    <property type="entry name" value="RNaseH-like_sf"/>
</dbReference>
<gene>
    <name evidence="2" type="ORF">ORAREDHAP_LOCUS46881</name>
</gene>